<feature type="transmembrane region" description="Helical" evidence="8">
    <location>
        <begin position="88"/>
        <end position="106"/>
    </location>
</feature>
<organism evidence="10 11">
    <name type="scientific">Fimbriiglobus ruber</name>
    <dbReference type="NCBI Taxonomy" id="1908690"/>
    <lineage>
        <taxon>Bacteria</taxon>
        <taxon>Pseudomonadati</taxon>
        <taxon>Planctomycetota</taxon>
        <taxon>Planctomycetia</taxon>
        <taxon>Gemmatales</taxon>
        <taxon>Gemmataceae</taxon>
        <taxon>Fimbriiglobus</taxon>
    </lineage>
</organism>
<keyword evidence="3 8" id="KW-0812">Transmembrane</keyword>
<evidence type="ECO:0000256" key="3">
    <source>
        <dbReference type="ARBA" id="ARBA00022692"/>
    </source>
</evidence>
<accession>A0A225DUI4</accession>
<proteinExistence type="predicted"/>
<evidence type="ECO:0000256" key="1">
    <source>
        <dbReference type="ARBA" id="ARBA00004651"/>
    </source>
</evidence>
<keyword evidence="4 8" id="KW-1133">Transmembrane helix</keyword>
<evidence type="ECO:0000313" key="10">
    <source>
        <dbReference type="EMBL" id="OWK44981.1"/>
    </source>
</evidence>
<evidence type="ECO:0000256" key="4">
    <source>
        <dbReference type="ARBA" id="ARBA00022989"/>
    </source>
</evidence>
<dbReference type="OrthoDB" id="212987at2"/>
<evidence type="ECO:0000256" key="6">
    <source>
        <dbReference type="SAM" id="Coils"/>
    </source>
</evidence>
<comment type="caution">
    <text evidence="10">The sequence shown here is derived from an EMBL/GenBank/DDBJ whole genome shotgun (WGS) entry which is preliminary data.</text>
</comment>
<comment type="subcellular location">
    <subcellularLocation>
        <location evidence="1">Cell membrane</location>
        <topology evidence="1">Multi-pass membrane protein</topology>
    </subcellularLocation>
</comment>
<dbReference type="PANTHER" id="PTHR35007">
    <property type="entry name" value="INTEGRAL MEMBRANE PROTEIN-RELATED"/>
    <property type="match status" value="1"/>
</dbReference>
<dbReference type="Pfam" id="PF00482">
    <property type="entry name" value="T2SSF"/>
    <property type="match status" value="1"/>
</dbReference>
<keyword evidence="2" id="KW-1003">Cell membrane</keyword>
<evidence type="ECO:0000256" key="8">
    <source>
        <dbReference type="SAM" id="Phobius"/>
    </source>
</evidence>
<evidence type="ECO:0000313" key="11">
    <source>
        <dbReference type="Proteomes" id="UP000214646"/>
    </source>
</evidence>
<evidence type="ECO:0000259" key="9">
    <source>
        <dbReference type="Pfam" id="PF00482"/>
    </source>
</evidence>
<dbReference type="EMBL" id="NIDE01000002">
    <property type="protein sequence ID" value="OWK44981.1"/>
    <property type="molecule type" value="Genomic_DNA"/>
</dbReference>
<dbReference type="GO" id="GO:0005886">
    <property type="term" value="C:plasma membrane"/>
    <property type="evidence" value="ECO:0007669"/>
    <property type="project" value="UniProtKB-SubCell"/>
</dbReference>
<feature type="transmembrane region" description="Helical" evidence="8">
    <location>
        <begin position="264"/>
        <end position="286"/>
    </location>
</feature>
<feature type="transmembrane region" description="Helical" evidence="8">
    <location>
        <begin position="12"/>
        <end position="30"/>
    </location>
</feature>
<evidence type="ECO:0000256" key="7">
    <source>
        <dbReference type="SAM" id="MobiDB-lite"/>
    </source>
</evidence>
<evidence type="ECO:0000256" key="2">
    <source>
        <dbReference type="ARBA" id="ARBA00022475"/>
    </source>
</evidence>
<keyword evidence="11" id="KW-1185">Reference proteome</keyword>
<name>A0A225DUI4_9BACT</name>
<keyword evidence="5 8" id="KW-0472">Membrane</keyword>
<gene>
    <name evidence="10" type="ORF">FRUB_01312</name>
</gene>
<evidence type="ECO:0000256" key="5">
    <source>
        <dbReference type="ARBA" id="ARBA00023136"/>
    </source>
</evidence>
<dbReference type="InterPro" id="IPR018076">
    <property type="entry name" value="T2SS_GspF_dom"/>
</dbReference>
<feature type="coiled-coil region" evidence="6">
    <location>
        <begin position="292"/>
        <end position="319"/>
    </location>
</feature>
<dbReference type="RefSeq" id="WP_088252768.1">
    <property type="nucleotide sequence ID" value="NZ_NIDE01000002.1"/>
</dbReference>
<dbReference type="PANTHER" id="PTHR35007:SF2">
    <property type="entry name" value="PILUS ASSEMBLE PROTEIN"/>
    <property type="match status" value="1"/>
</dbReference>
<feature type="compositionally biased region" description="Pro residues" evidence="7">
    <location>
        <begin position="329"/>
        <end position="339"/>
    </location>
</feature>
<feature type="region of interest" description="Disordered" evidence="7">
    <location>
        <begin position="319"/>
        <end position="339"/>
    </location>
</feature>
<reference evidence="11" key="1">
    <citation type="submission" date="2017-06" db="EMBL/GenBank/DDBJ databases">
        <title>Genome analysis of Fimbriiglobus ruber SP5, the first member of the order Planctomycetales with confirmed chitinolytic capability.</title>
        <authorList>
            <person name="Ravin N.V."/>
            <person name="Rakitin A.L."/>
            <person name="Ivanova A.A."/>
            <person name="Beletsky A.V."/>
            <person name="Kulichevskaya I.S."/>
            <person name="Mardanov A.V."/>
            <person name="Dedysh S.N."/>
        </authorList>
    </citation>
    <scope>NUCLEOTIDE SEQUENCE [LARGE SCALE GENOMIC DNA]</scope>
    <source>
        <strain evidence="11">SP5</strain>
    </source>
</reference>
<dbReference type="Proteomes" id="UP000214646">
    <property type="component" value="Unassembled WGS sequence"/>
</dbReference>
<protein>
    <submittedName>
        <fullName evidence="10">Type II/IV secretion system protein TadC, associated with Flp pilus assembly</fullName>
    </submittedName>
</protein>
<keyword evidence="6" id="KW-0175">Coiled coil</keyword>
<sequence length="339" mass="36977">MTFEWTAEYTVLVLIFAMTTAIALALLSLVREQEDDGLSPEPARRAFGALTPGLAGMIPVTAGVRQRIQLDLYMAGHYQPAAFDNFQATRNLLTLIPLFGGLALSLLGPDEYFFWFAGSALAAAALGYALPRVLLTAEAKQRADRLREGLPILMDTVALCLSSGGGILDSLSRSGRAIRRGYPDLSQEVRVVERQAELRSLGHALDQWKARIPLPELASFVFLLSQGERLGADITRGLWELATSYRINGRQHAEAAANRLSFHMLFPTVLCLLPAVAIILVGPSAIEAVREGQKVRDSIREAEERSKEAAKEFLEAQDRVNKGGNLLKPAPPPPPNPEL</sequence>
<feature type="domain" description="Type II secretion system protein GspF" evidence="9">
    <location>
        <begin position="154"/>
        <end position="281"/>
    </location>
</feature>
<feature type="transmembrane region" description="Helical" evidence="8">
    <location>
        <begin position="112"/>
        <end position="130"/>
    </location>
</feature>
<dbReference type="AlphaFoldDB" id="A0A225DUI4"/>